<name>G0W411_NAUDC</name>
<sequence>MKLNYARTTVKVVERLRETHEVSKRKTLVLIQISLPGNENFFECYYLAQFVGKLIIGKPISLRVTLVAIMYLLFAKLVNKSIERIYLQVTSVDLWLTSSSPEQDPAFYMGSKTVLQFFDSRAAVRTIASSPDTNLEIISGNPAVTKNVILQMVFSDPRYSLQVRRSHLRFGISCCYSDTNTIPGIEATINN</sequence>
<evidence type="ECO:0000313" key="2">
    <source>
        <dbReference type="Proteomes" id="UP000000689"/>
    </source>
</evidence>
<dbReference type="KEGG" id="ndi:NDAI_0A03920"/>
<gene>
    <name evidence="1" type="primary">NDAI0A03920</name>
    <name evidence="1" type="ordered locus">NDAI_0A03920</name>
</gene>
<proteinExistence type="predicted"/>
<protein>
    <submittedName>
        <fullName evidence="1">Uncharacterized protein</fullName>
    </submittedName>
</protein>
<evidence type="ECO:0000313" key="1">
    <source>
        <dbReference type="EMBL" id="CCD22549.1"/>
    </source>
</evidence>
<accession>G0W411</accession>
<dbReference type="EMBL" id="HE580267">
    <property type="protein sequence ID" value="CCD22549.1"/>
    <property type="molecule type" value="Genomic_DNA"/>
</dbReference>
<dbReference type="RefSeq" id="XP_003667792.1">
    <property type="nucleotide sequence ID" value="XM_003667744.1"/>
</dbReference>
<dbReference type="Proteomes" id="UP000000689">
    <property type="component" value="Chromosome 1"/>
</dbReference>
<dbReference type="AlphaFoldDB" id="G0W411"/>
<reference evidence="1 2" key="1">
    <citation type="journal article" date="2011" name="Proc. Natl. Acad. Sci. U.S.A.">
        <title>Evolutionary erosion of yeast sex chromosomes by mating-type switching accidents.</title>
        <authorList>
            <person name="Gordon J.L."/>
            <person name="Armisen D."/>
            <person name="Proux-Wera E."/>
            <person name="Oheigeartaigh S.S."/>
            <person name="Byrne K.P."/>
            <person name="Wolfe K.H."/>
        </authorList>
    </citation>
    <scope>NUCLEOTIDE SEQUENCE [LARGE SCALE GENOMIC DNA]</scope>
    <source>
        <strain evidence="2">ATCC 10597 / BCRC 20456 / CBS 421 / NBRC 0211 / NRRL Y-12639</strain>
    </source>
</reference>
<dbReference type="GeneID" id="11494243"/>
<organism evidence="1 2">
    <name type="scientific">Naumovozyma dairenensis (strain ATCC 10597 / BCRC 20456 / CBS 421 / NBRC 0211 / NRRL Y-12639)</name>
    <name type="common">Saccharomyces dairenensis</name>
    <dbReference type="NCBI Taxonomy" id="1071378"/>
    <lineage>
        <taxon>Eukaryota</taxon>
        <taxon>Fungi</taxon>
        <taxon>Dikarya</taxon>
        <taxon>Ascomycota</taxon>
        <taxon>Saccharomycotina</taxon>
        <taxon>Saccharomycetes</taxon>
        <taxon>Saccharomycetales</taxon>
        <taxon>Saccharomycetaceae</taxon>
        <taxon>Naumovozyma</taxon>
    </lineage>
</organism>
<dbReference type="HOGENOM" id="CLU_1421762_0_0_1"/>
<keyword evidence="2" id="KW-1185">Reference proteome</keyword>